<gene>
    <name evidence="5" type="ORF">METZ01_LOCUS311636</name>
</gene>
<dbReference type="PANTHER" id="PTHR31756">
    <property type="entry name" value="PYRUVATE, PHOSPHATE DIKINASE REGULATORY PROTEIN 1, CHLOROPLASTIC"/>
    <property type="match status" value="1"/>
</dbReference>
<evidence type="ECO:0008006" key="6">
    <source>
        <dbReference type="Google" id="ProtNLM"/>
    </source>
</evidence>
<reference evidence="5" key="1">
    <citation type="submission" date="2018-05" db="EMBL/GenBank/DDBJ databases">
        <authorList>
            <person name="Lanie J.A."/>
            <person name="Ng W.-L."/>
            <person name="Kazmierczak K.M."/>
            <person name="Andrzejewski T.M."/>
            <person name="Davidsen T.M."/>
            <person name="Wayne K.J."/>
            <person name="Tettelin H."/>
            <person name="Glass J.I."/>
            <person name="Rusch D."/>
            <person name="Podicherti R."/>
            <person name="Tsui H.-C.T."/>
            <person name="Winkler M.E."/>
        </authorList>
    </citation>
    <scope>NUCLEOTIDE SEQUENCE</scope>
</reference>
<organism evidence="5">
    <name type="scientific">marine metagenome</name>
    <dbReference type="NCBI Taxonomy" id="408172"/>
    <lineage>
        <taxon>unclassified sequences</taxon>
        <taxon>metagenomes</taxon>
        <taxon>ecological metagenomes</taxon>
    </lineage>
</organism>
<dbReference type="AlphaFoldDB" id="A0A382NGC9"/>
<dbReference type="InterPro" id="IPR005177">
    <property type="entry name" value="Kinase-pyrophosphorylase"/>
</dbReference>
<sequence>SINPVRLQNIRDERRSNSDYASIDQCRKEVKLAEDMFVQNQVPFLDTSHTSIEEIAGRILNKSSIKRRY</sequence>
<evidence type="ECO:0000313" key="5">
    <source>
        <dbReference type="EMBL" id="SVC58782.1"/>
    </source>
</evidence>
<evidence type="ECO:0000256" key="2">
    <source>
        <dbReference type="ARBA" id="ARBA00022679"/>
    </source>
</evidence>
<evidence type="ECO:0000256" key="4">
    <source>
        <dbReference type="ARBA" id="ARBA00022777"/>
    </source>
</evidence>
<protein>
    <recommendedName>
        <fullName evidence="6">Phosphoenolpyruvate synthase regulatory protein</fullName>
    </recommendedName>
</protein>
<dbReference type="Pfam" id="PF03618">
    <property type="entry name" value="Kinase-PPPase"/>
    <property type="match status" value="1"/>
</dbReference>
<feature type="non-terminal residue" evidence="5">
    <location>
        <position position="1"/>
    </location>
</feature>
<keyword evidence="3" id="KW-0547">Nucleotide-binding</keyword>
<proteinExistence type="predicted"/>
<keyword evidence="2" id="KW-0808">Transferase</keyword>
<accession>A0A382NGC9</accession>
<evidence type="ECO:0000256" key="3">
    <source>
        <dbReference type="ARBA" id="ARBA00022741"/>
    </source>
</evidence>
<name>A0A382NGC9_9ZZZZ</name>
<dbReference type="EMBL" id="UINC01099477">
    <property type="protein sequence ID" value="SVC58782.1"/>
    <property type="molecule type" value="Genomic_DNA"/>
</dbReference>
<dbReference type="GO" id="GO:0004674">
    <property type="term" value="F:protein serine/threonine kinase activity"/>
    <property type="evidence" value="ECO:0007669"/>
    <property type="project" value="UniProtKB-KW"/>
</dbReference>
<keyword evidence="1" id="KW-0723">Serine/threonine-protein kinase</keyword>
<keyword evidence="4" id="KW-0418">Kinase</keyword>
<dbReference type="GO" id="GO:0005524">
    <property type="term" value="F:ATP binding"/>
    <property type="evidence" value="ECO:0007669"/>
    <property type="project" value="InterPro"/>
</dbReference>
<evidence type="ECO:0000256" key="1">
    <source>
        <dbReference type="ARBA" id="ARBA00022527"/>
    </source>
</evidence>
<dbReference type="PANTHER" id="PTHR31756:SF3">
    <property type="entry name" value="PYRUVATE, PHOSPHATE DIKINASE REGULATORY PROTEIN 1, CHLOROPLASTIC"/>
    <property type="match status" value="1"/>
</dbReference>